<dbReference type="Proteomes" id="UP000000707">
    <property type="component" value="Unassembled WGS sequence"/>
</dbReference>
<accession>G3B9Q6</accession>
<dbReference type="RefSeq" id="XP_006688117.1">
    <property type="nucleotide sequence ID" value="XM_006688054.1"/>
</dbReference>
<sequence>MLLEPSPNVVQEHKFYESGNIKHLLPLMNLQNYETTEIEEPSGISIYGWVFLILVIVYIAVFMKRRKFTEAERTDKGHLMV</sequence>
<keyword evidence="1" id="KW-1133">Transmembrane helix</keyword>
<protein>
    <submittedName>
        <fullName evidence="2">Uncharacterized protein</fullName>
    </submittedName>
</protein>
<dbReference type="KEGG" id="cten:18247850"/>
<dbReference type="AlphaFoldDB" id="G3B9Q6"/>
<keyword evidence="1" id="KW-0472">Membrane</keyword>
<evidence type="ECO:0000313" key="3">
    <source>
        <dbReference type="Proteomes" id="UP000000707"/>
    </source>
</evidence>
<gene>
    <name evidence="2" type="ORF">CANTEDRAFT_115402</name>
</gene>
<dbReference type="HOGENOM" id="CLU_2573650_0_0_1"/>
<dbReference type="EMBL" id="GL996527">
    <property type="protein sequence ID" value="EGV61947.1"/>
    <property type="molecule type" value="Genomic_DNA"/>
</dbReference>
<keyword evidence="1" id="KW-0812">Transmembrane</keyword>
<feature type="transmembrane region" description="Helical" evidence="1">
    <location>
        <begin position="44"/>
        <end position="63"/>
    </location>
</feature>
<proteinExistence type="predicted"/>
<name>G3B9Q6_CANTC</name>
<evidence type="ECO:0000313" key="2">
    <source>
        <dbReference type="EMBL" id="EGV61947.1"/>
    </source>
</evidence>
<dbReference type="GeneID" id="18247850"/>
<dbReference type="OrthoDB" id="10566080at2759"/>
<evidence type="ECO:0000256" key="1">
    <source>
        <dbReference type="SAM" id="Phobius"/>
    </source>
</evidence>
<keyword evidence="3" id="KW-1185">Reference proteome</keyword>
<reference evidence="2 3" key="1">
    <citation type="journal article" date="2011" name="Proc. Natl. Acad. Sci. U.S.A.">
        <title>Comparative genomics of xylose-fermenting fungi for enhanced biofuel production.</title>
        <authorList>
            <person name="Wohlbach D.J."/>
            <person name="Kuo A."/>
            <person name="Sato T.K."/>
            <person name="Potts K.M."/>
            <person name="Salamov A.A."/>
            <person name="LaButti K.M."/>
            <person name="Sun H."/>
            <person name="Clum A."/>
            <person name="Pangilinan J.L."/>
            <person name="Lindquist E.A."/>
            <person name="Lucas S."/>
            <person name="Lapidus A."/>
            <person name="Jin M."/>
            <person name="Gunawan C."/>
            <person name="Balan V."/>
            <person name="Dale B.E."/>
            <person name="Jeffries T.W."/>
            <person name="Zinkel R."/>
            <person name="Barry K.W."/>
            <person name="Grigoriev I.V."/>
            <person name="Gasch A.P."/>
        </authorList>
    </citation>
    <scope>NUCLEOTIDE SEQUENCE [LARGE SCALE GENOMIC DNA]</scope>
    <source>
        <strain evidence="3">ATCC 10573 / BCRC 21748 / CBS 615 / JCM 9827 / NBRC 10315 / NRRL Y-1498 / VKM Y-70</strain>
    </source>
</reference>
<organism evidence="3">
    <name type="scientific">Candida tenuis (strain ATCC 10573 / BCRC 21748 / CBS 615 / JCM 9827 / NBRC 10315 / NRRL Y-1498 / VKM Y-70)</name>
    <name type="common">Yeast</name>
    <name type="synonym">Yamadazyma tenuis</name>
    <dbReference type="NCBI Taxonomy" id="590646"/>
    <lineage>
        <taxon>Eukaryota</taxon>
        <taxon>Fungi</taxon>
        <taxon>Dikarya</taxon>
        <taxon>Ascomycota</taxon>
        <taxon>Saccharomycotina</taxon>
        <taxon>Pichiomycetes</taxon>
        <taxon>Debaryomycetaceae</taxon>
        <taxon>Yamadazyma</taxon>
    </lineage>
</organism>